<dbReference type="CDD" id="cd00037">
    <property type="entry name" value="CLECT"/>
    <property type="match status" value="2"/>
</dbReference>
<dbReference type="AlphaFoldDB" id="A0A8S1CEH4"/>
<dbReference type="PANTHER" id="PTHR22802:SF456">
    <property type="entry name" value="FI01427P"/>
    <property type="match status" value="1"/>
</dbReference>
<dbReference type="SMART" id="SM00034">
    <property type="entry name" value="CLECT"/>
    <property type="match status" value="2"/>
</dbReference>
<name>A0A8S1CEH4_9INSE</name>
<feature type="domain" description="C-type lectin" evidence="2">
    <location>
        <begin position="40"/>
        <end position="148"/>
    </location>
</feature>
<organism evidence="3 4">
    <name type="scientific">Cloeon dipterum</name>
    <dbReference type="NCBI Taxonomy" id="197152"/>
    <lineage>
        <taxon>Eukaryota</taxon>
        <taxon>Metazoa</taxon>
        <taxon>Ecdysozoa</taxon>
        <taxon>Arthropoda</taxon>
        <taxon>Hexapoda</taxon>
        <taxon>Insecta</taxon>
        <taxon>Pterygota</taxon>
        <taxon>Palaeoptera</taxon>
        <taxon>Ephemeroptera</taxon>
        <taxon>Pisciforma</taxon>
        <taxon>Baetidae</taxon>
        <taxon>Cloeon</taxon>
    </lineage>
</organism>
<gene>
    <name evidence="3" type="ORF">CLODIP_2_CD12112</name>
</gene>
<dbReference type="PROSITE" id="PS50041">
    <property type="entry name" value="C_TYPE_LECTIN_2"/>
    <property type="match status" value="2"/>
</dbReference>
<dbReference type="InterPro" id="IPR016186">
    <property type="entry name" value="C-type_lectin-like/link_sf"/>
</dbReference>
<dbReference type="InterPro" id="IPR051004">
    <property type="entry name" value="DC-SIGN_domain-containing"/>
</dbReference>
<feature type="signal peptide" evidence="1">
    <location>
        <begin position="1"/>
        <end position="18"/>
    </location>
</feature>
<dbReference type="EMBL" id="CADEPI010000050">
    <property type="protein sequence ID" value="CAB3370127.1"/>
    <property type="molecule type" value="Genomic_DNA"/>
</dbReference>
<dbReference type="OrthoDB" id="6328985at2759"/>
<reference evidence="3 4" key="1">
    <citation type="submission" date="2020-04" db="EMBL/GenBank/DDBJ databases">
        <authorList>
            <person name="Alioto T."/>
            <person name="Alioto T."/>
            <person name="Gomez Garrido J."/>
        </authorList>
    </citation>
    <scope>NUCLEOTIDE SEQUENCE [LARGE SCALE GENOMIC DNA]</scope>
</reference>
<feature type="chain" id="PRO_5035755142" description="C-type lectin domain-containing protein" evidence="1">
    <location>
        <begin position="19"/>
        <end position="303"/>
    </location>
</feature>
<evidence type="ECO:0000313" key="4">
    <source>
        <dbReference type="Proteomes" id="UP000494165"/>
    </source>
</evidence>
<feature type="domain" description="C-type lectin" evidence="2">
    <location>
        <begin position="180"/>
        <end position="286"/>
    </location>
</feature>
<dbReference type="Gene3D" id="3.10.100.10">
    <property type="entry name" value="Mannose-Binding Protein A, subunit A"/>
    <property type="match status" value="2"/>
</dbReference>
<dbReference type="InterPro" id="IPR016187">
    <property type="entry name" value="CTDL_fold"/>
</dbReference>
<evidence type="ECO:0000256" key="1">
    <source>
        <dbReference type="SAM" id="SignalP"/>
    </source>
</evidence>
<dbReference type="SUPFAM" id="SSF56436">
    <property type="entry name" value="C-type lectin-like"/>
    <property type="match status" value="2"/>
</dbReference>
<keyword evidence="1" id="KW-0732">Signal</keyword>
<dbReference type="Proteomes" id="UP000494165">
    <property type="component" value="Unassembled WGS sequence"/>
</dbReference>
<protein>
    <recommendedName>
        <fullName evidence="2">C-type lectin domain-containing protein</fullName>
    </recommendedName>
</protein>
<evidence type="ECO:0000313" key="3">
    <source>
        <dbReference type="EMBL" id="CAB3370127.1"/>
    </source>
</evidence>
<keyword evidence="4" id="KW-1185">Reference proteome</keyword>
<evidence type="ECO:0000259" key="2">
    <source>
        <dbReference type="PROSITE" id="PS50041"/>
    </source>
</evidence>
<dbReference type="Pfam" id="PF00059">
    <property type="entry name" value="Lectin_C"/>
    <property type="match status" value="2"/>
</dbReference>
<comment type="caution">
    <text evidence="3">The sequence shown here is derived from an EMBL/GenBank/DDBJ whole genome shotgun (WGS) entry which is preliminary data.</text>
</comment>
<accession>A0A8S1CEH4</accession>
<dbReference type="InterPro" id="IPR001304">
    <property type="entry name" value="C-type_lectin-like"/>
</dbReference>
<dbReference type="PANTHER" id="PTHR22802">
    <property type="entry name" value="C-TYPE LECTIN SUPERFAMILY MEMBER"/>
    <property type="match status" value="1"/>
</dbReference>
<proteinExistence type="predicted"/>
<sequence length="303" mass="35097">MLLSCLLAATLLVQAALCSPQGVRLDPPAKEDLKDLRFTIGTSEYLFLTTRTDWYKAKLNCKAQGMELVSIESAEENAGLTAHLQAYPYEEAWTSGTRLGTHNNYYWESTGNFFGPYKNWLIPPEFYGDEEFVYLQSYETDGSRKWRENSANYPTKMAICELRPQTYDTSIKNKPGRFTIGDGYYEISSMMLPWQHAKNDCRSRGMDLLSIETEEENAALISALQEYEEPFWTSGNRYLTQDYYWEATGQLIEGTYTNWAAEQPSIYPCVKMNADILTRQWYTEECYIESNLARYVCEFHPRE</sequence>